<dbReference type="Gene3D" id="3.30.300.30">
    <property type="match status" value="1"/>
</dbReference>
<dbReference type="Pfam" id="PF13193">
    <property type="entry name" value="AMP-binding_C"/>
    <property type="match status" value="1"/>
</dbReference>
<dbReference type="Gene3D" id="3.40.50.980">
    <property type="match status" value="2"/>
</dbReference>
<evidence type="ECO:0000259" key="5">
    <source>
        <dbReference type="PROSITE" id="PS50075"/>
    </source>
</evidence>
<dbReference type="SUPFAM" id="SSF47336">
    <property type="entry name" value="ACP-like"/>
    <property type="match status" value="1"/>
</dbReference>
<dbReference type="Pfam" id="PF00550">
    <property type="entry name" value="PP-binding"/>
    <property type="match status" value="1"/>
</dbReference>
<dbReference type="InterPro" id="IPR020806">
    <property type="entry name" value="PKS_PP-bd"/>
</dbReference>
<name>A0A1I7LXF6_9BURK</name>
<dbReference type="InterPro" id="IPR036736">
    <property type="entry name" value="ACP-like_sf"/>
</dbReference>
<dbReference type="InterPro" id="IPR006162">
    <property type="entry name" value="Ppantetheine_attach_site"/>
</dbReference>
<dbReference type="FunFam" id="2.30.38.10:FF:000001">
    <property type="entry name" value="Non-ribosomal peptide synthetase PvdI"/>
    <property type="match status" value="1"/>
</dbReference>
<evidence type="ECO:0000256" key="3">
    <source>
        <dbReference type="ARBA" id="ARBA00022450"/>
    </source>
</evidence>
<dbReference type="Pfam" id="PF00501">
    <property type="entry name" value="AMP-binding"/>
    <property type="match status" value="1"/>
</dbReference>
<dbReference type="InterPro" id="IPR029058">
    <property type="entry name" value="AB_hydrolase_fold"/>
</dbReference>
<dbReference type="GO" id="GO:0031177">
    <property type="term" value="F:phosphopantetheine binding"/>
    <property type="evidence" value="ECO:0007669"/>
    <property type="project" value="InterPro"/>
</dbReference>
<keyword evidence="3" id="KW-0596">Phosphopantetheine</keyword>
<dbReference type="PANTHER" id="PTHR45527:SF1">
    <property type="entry name" value="FATTY ACID SYNTHASE"/>
    <property type="match status" value="1"/>
</dbReference>
<keyword evidence="4" id="KW-0597">Phosphoprotein</keyword>
<dbReference type="PROSITE" id="PS00455">
    <property type="entry name" value="AMP_BINDING"/>
    <property type="match status" value="1"/>
</dbReference>
<dbReference type="GO" id="GO:0005829">
    <property type="term" value="C:cytosol"/>
    <property type="evidence" value="ECO:0007669"/>
    <property type="project" value="TreeGrafter"/>
</dbReference>
<evidence type="ECO:0000313" key="7">
    <source>
        <dbReference type="Proteomes" id="UP000199391"/>
    </source>
</evidence>
<dbReference type="PROSITE" id="PS50075">
    <property type="entry name" value="CARRIER"/>
    <property type="match status" value="1"/>
</dbReference>
<accession>A0A1I7LXF6</accession>
<dbReference type="InterPro" id="IPR025110">
    <property type="entry name" value="AMP-bd_C"/>
</dbReference>
<dbReference type="EMBL" id="FPBO01000042">
    <property type="protein sequence ID" value="SFV14413.1"/>
    <property type="molecule type" value="Genomic_DNA"/>
</dbReference>
<dbReference type="SUPFAM" id="SSF56801">
    <property type="entry name" value="Acetyl-CoA synthetase-like"/>
    <property type="match status" value="1"/>
</dbReference>
<sequence length="794" mass="85085">MSNSVNASVHQHTLSGPGWREIAEYCGRQAIPAGRFLDALCGFLLGRYGGHRQPFTMVASDGPLLVGCAEGGPAGDIAATLRMDAAAAADGGGLGAPRFQARIGPDEARLLLEHAGEGVDGDCLLRRMELVGRQIVGGAARWERLSLLDGAEARRMLRDWNDTAESGPGPHTVHELFEQQARRAPGRVAVVCGGQTLTYGELNVRANQLARHLRQAGAGADTLVGLCVERSLEMIVGLLGILKSGAAYVPLDASYPAERLRHMLEDARPLMLLTQERLLERLPPVDAPALCLDTAWPALAAHSAGDLAPISGPEHLCYVIYTSGSTGKPKGATIQHQGLHNLVRWYIRHYEVSADDRALIFSSISFDLTQKNIFAMLAVGAQVHLPADGYAPDLAFRQIEEEGITILNCATRAFYPLLSYQTPERPLRLRQVLIGGEVVNSQLLADAFRHTARPPLFHNTYGPTETSDINCSFQFDPREPQDNVPLGLPIDNTRFYVLDAWLNPVPPGVPGELHIGGVCVGRGYLRRPGLTAEKFIPDPFCGEPGARMYKSGDLARQRADGTVEFLGRIDQQVKIRGFRIEPGEIEAALTALPGVREAAVLAREDSPGDKRLVAYAVARDGAALDPAALRAGLAASLPEHMVPAHYVLLERLPLTPNGKTDRKALPAPDLKRGDDGYTAPAGATAQALAAIWADTLGLDRVGADDNFFALGGHSLLATQVLSKLRAAFGLELPVRALFEAPTVAALAARVDSALQGGVSADLAPIAPAPAGVPPRLSFAQQRLWFLDQYEPGSP</sequence>
<dbReference type="FunFam" id="3.40.50.980:FF:000001">
    <property type="entry name" value="Non-ribosomal peptide synthetase"/>
    <property type="match status" value="1"/>
</dbReference>
<dbReference type="Gene3D" id="2.30.38.10">
    <property type="entry name" value="Luciferase, Domain 3"/>
    <property type="match status" value="1"/>
</dbReference>
<dbReference type="STRING" id="1035707.SAMN05216552_104214"/>
<dbReference type="RefSeq" id="WP_177307640.1">
    <property type="nucleotide sequence ID" value="NZ_FPBO01000042.1"/>
</dbReference>
<dbReference type="GO" id="GO:0043041">
    <property type="term" value="P:amino acid activation for nonribosomal peptide biosynthetic process"/>
    <property type="evidence" value="ECO:0007669"/>
    <property type="project" value="TreeGrafter"/>
</dbReference>
<dbReference type="SMART" id="SM00823">
    <property type="entry name" value="PKS_PP"/>
    <property type="match status" value="1"/>
</dbReference>
<protein>
    <submittedName>
        <fullName evidence="6">Amino acid adenylation domain-containing protein</fullName>
    </submittedName>
</protein>
<evidence type="ECO:0000256" key="2">
    <source>
        <dbReference type="ARBA" id="ARBA00006432"/>
    </source>
</evidence>
<comment type="cofactor">
    <cofactor evidence="1">
        <name>pantetheine 4'-phosphate</name>
        <dbReference type="ChEBI" id="CHEBI:47942"/>
    </cofactor>
</comment>
<dbReference type="NCBIfam" id="TIGR01733">
    <property type="entry name" value="AA-adenyl-dom"/>
    <property type="match status" value="1"/>
</dbReference>
<dbReference type="PROSITE" id="PS00012">
    <property type="entry name" value="PHOSPHOPANTETHEINE"/>
    <property type="match status" value="1"/>
</dbReference>
<dbReference type="Proteomes" id="UP000199391">
    <property type="component" value="Unassembled WGS sequence"/>
</dbReference>
<dbReference type="Gene3D" id="3.40.50.1820">
    <property type="entry name" value="alpha/beta hydrolase"/>
    <property type="match status" value="1"/>
</dbReference>
<dbReference type="GO" id="GO:0044550">
    <property type="term" value="P:secondary metabolite biosynthetic process"/>
    <property type="evidence" value="ECO:0007669"/>
    <property type="project" value="UniProtKB-ARBA"/>
</dbReference>
<evidence type="ECO:0000313" key="6">
    <source>
        <dbReference type="EMBL" id="SFV14413.1"/>
    </source>
</evidence>
<dbReference type="InterPro" id="IPR009081">
    <property type="entry name" value="PP-bd_ACP"/>
</dbReference>
<evidence type="ECO:0000256" key="1">
    <source>
        <dbReference type="ARBA" id="ARBA00001957"/>
    </source>
</evidence>
<dbReference type="PANTHER" id="PTHR45527">
    <property type="entry name" value="NONRIBOSOMAL PEPTIDE SYNTHETASE"/>
    <property type="match status" value="1"/>
</dbReference>
<dbReference type="InterPro" id="IPR000873">
    <property type="entry name" value="AMP-dep_synth/lig_dom"/>
</dbReference>
<dbReference type="InterPro" id="IPR010071">
    <property type="entry name" value="AA_adenyl_dom"/>
</dbReference>
<comment type="similarity">
    <text evidence="2">Belongs to the ATP-dependent AMP-binding enzyme family.</text>
</comment>
<gene>
    <name evidence="6" type="ORF">SAMN05216552_104214</name>
</gene>
<feature type="non-terminal residue" evidence="6">
    <location>
        <position position="794"/>
    </location>
</feature>
<dbReference type="InterPro" id="IPR045851">
    <property type="entry name" value="AMP-bd_C_sf"/>
</dbReference>
<dbReference type="FunFam" id="1.10.1200.10:FF:000005">
    <property type="entry name" value="Nonribosomal peptide synthetase 1"/>
    <property type="match status" value="1"/>
</dbReference>
<organism evidence="6 7">
    <name type="scientific">Pseudoduganella namucuonensis</name>
    <dbReference type="NCBI Taxonomy" id="1035707"/>
    <lineage>
        <taxon>Bacteria</taxon>
        <taxon>Pseudomonadati</taxon>
        <taxon>Pseudomonadota</taxon>
        <taxon>Betaproteobacteria</taxon>
        <taxon>Burkholderiales</taxon>
        <taxon>Oxalobacteraceae</taxon>
        <taxon>Telluria group</taxon>
        <taxon>Pseudoduganella</taxon>
    </lineage>
</organism>
<proteinExistence type="inferred from homology"/>
<dbReference type="FunFam" id="3.30.300.30:FF:000010">
    <property type="entry name" value="Enterobactin synthetase component F"/>
    <property type="match status" value="1"/>
</dbReference>
<dbReference type="FunFam" id="3.40.50.12780:FF:000012">
    <property type="entry name" value="Non-ribosomal peptide synthetase"/>
    <property type="match status" value="1"/>
</dbReference>
<dbReference type="AlphaFoldDB" id="A0A1I7LXF6"/>
<dbReference type="InterPro" id="IPR020845">
    <property type="entry name" value="AMP-binding_CS"/>
</dbReference>
<evidence type="ECO:0000256" key="4">
    <source>
        <dbReference type="ARBA" id="ARBA00022553"/>
    </source>
</evidence>
<dbReference type="CDD" id="cd05930">
    <property type="entry name" value="A_NRPS"/>
    <property type="match status" value="1"/>
</dbReference>
<keyword evidence="7" id="KW-1185">Reference proteome</keyword>
<reference evidence="7" key="1">
    <citation type="submission" date="2016-10" db="EMBL/GenBank/DDBJ databases">
        <authorList>
            <person name="Varghese N."/>
            <person name="Submissions S."/>
        </authorList>
    </citation>
    <scope>NUCLEOTIDE SEQUENCE [LARGE SCALE GENOMIC DNA]</scope>
    <source>
        <strain evidence="7">CGMCC 1.11014</strain>
    </source>
</reference>
<feature type="domain" description="Carrier" evidence="5">
    <location>
        <begin position="679"/>
        <end position="754"/>
    </location>
</feature>